<protein>
    <submittedName>
        <fullName evidence="4">Increased DNA methylation 1-like</fullName>
    </submittedName>
</protein>
<organism evidence="3 4">
    <name type="scientific">Solanum pennellii</name>
    <name type="common">Tomato</name>
    <name type="synonym">Lycopersicon pennellii</name>
    <dbReference type="NCBI Taxonomy" id="28526"/>
    <lineage>
        <taxon>Eukaryota</taxon>
        <taxon>Viridiplantae</taxon>
        <taxon>Streptophyta</taxon>
        <taxon>Embryophyta</taxon>
        <taxon>Tracheophyta</taxon>
        <taxon>Spermatophyta</taxon>
        <taxon>Magnoliopsida</taxon>
        <taxon>eudicotyledons</taxon>
        <taxon>Gunneridae</taxon>
        <taxon>Pentapetalae</taxon>
        <taxon>asterids</taxon>
        <taxon>lamiids</taxon>
        <taxon>Solanales</taxon>
        <taxon>Solanaceae</taxon>
        <taxon>Solanoideae</taxon>
        <taxon>Solaneae</taxon>
        <taxon>Solanum</taxon>
        <taxon>Solanum subgen. Lycopersicon</taxon>
    </lineage>
</organism>
<dbReference type="InterPro" id="IPR016181">
    <property type="entry name" value="Acyl_CoA_acyltransferase"/>
</dbReference>
<dbReference type="InterPro" id="IPR056511">
    <property type="entry name" value="IDM1_C"/>
</dbReference>
<dbReference type="PANTHER" id="PTHR46309:SF5">
    <property type="entry name" value="GNAT FAMILY ACETYLTRANSFERASE"/>
    <property type="match status" value="1"/>
</dbReference>
<gene>
    <name evidence="4" type="primary">LOC107028255</name>
</gene>
<dbReference type="CDD" id="cd04301">
    <property type="entry name" value="NAT_SF"/>
    <property type="match status" value="1"/>
</dbReference>
<dbReference type="PROSITE" id="PS51186">
    <property type="entry name" value="GNAT"/>
    <property type="match status" value="1"/>
</dbReference>
<sequence length="169" mass="19448">MNSPYFLMKTSCRSNFNRVNFRGFHTFILEKDEEIISAATIRIHGKNLAEMPFIATNKEYRRKGMCKKLMVAIESTLSFLKVEKLVIPSVSKRIGTWIESYGFRLISSPLPKEITLHNTLMFHTSVRLQKDICSSASDKPEETQSSPKKCEEPRSFDLNVEASHQQDKD</sequence>
<accession>A0ABM1VHD4</accession>
<dbReference type="Pfam" id="PF23209">
    <property type="entry name" value="IDM1_C"/>
    <property type="match status" value="1"/>
</dbReference>
<dbReference type="RefSeq" id="XP_027775152.1">
    <property type="nucleotide sequence ID" value="XM_027919351.1"/>
</dbReference>
<keyword evidence="3" id="KW-1185">Reference proteome</keyword>
<feature type="region of interest" description="Disordered" evidence="1">
    <location>
        <begin position="134"/>
        <end position="169"/>
    </location>
</feature>
<dbReference type="PANTHER" id="PTHR46309">
    <property type="entry name" value="PHD FINGER PROTEIN 12"/>
    <property type="match status" value="1"/>
</dbReference>
<evidence type="ECO:0000313" key="3">
    <source>
        <dbReference type="Proteomes" id="UP000694930"/>
    </source>
</evidence>
<name>A0ABM1VHD4_SOLPN</name>
<dbReference type="Proteomes" id="UP000694930">
    <property type="component" value="Chromosome 8"/>
</dbReference>
<reference evidence="3" key="1">
    <citation type="journal article" date="2014" name="Nat. Genet.">
        <title>The genome of the stress-tolerant wild tomato species Solanum pennellii.</title>
        <authorList>
            <person name="Bolger A."/>
            <person name="Scossa F."/>
            <person name="Bolger M.E."/>
            <person name="Lanz C."/>
            <person name="Maumus F."/>
            <person name="Tohge T."/>
            <person name="Quesneville H."/>
            <person name="Alseekh S."/>
            <person name="Sorensen I."/>
            <person name="Lichtenstein G."/>
            <person name="Fich E.A."/>
            <person name="Conte M."/>
            <person name="Keller H."/>
            <person name="Schneeberger K."/>
            <person name="Schwacke R."/>
            <person name="Ofner I."/>
            <person name="Vrebalov J."/>
            <person name="Xu Y."/>
            <person name="Osorio S."/>
            <person name="Aflitos S.A."/>
            <person name="Schijlen E."/>
            <person name="Jimenez-Gomez J.M."/>
            <person name="Ryngajllo M."/>
            <person name="Kimura S."/>
            <person name="Kumar R."/>
            <person name="Koenig D."/>
            <person name="Headland L.R."/>
            <person name="Maloof J.N."/>
            <person name="Sinha N."/>
            <person name="van Ham R.C."/>
            <person name="Lankhorst R.K."/>
            <person name="Mao L."/>
            <person name="Vogel A."/>
            <person name="Arsova B."/>
            <person name="Panstruga R."/>
            <person name="Fei Z."/>
            <person name="Rose J.K."/>
            <person name="Zamir D."/>
            <person name="Carrari F."/>
            <person name="Giovannoni J.J."/>
            <person name="Weigel D."/>
            <person name="Usadel B."/>
            <person name="Fernie A.R."/>
        </authorList>
    </citation>
    <scope>NUCLEOTIDE SEQUENCE [LARGE SCALE GENOMIC DNA]</scope>
    <source>
        <strain evidence="3">cv. LA0716</strain>
    </source>
</reference>
<reference evidence="4" key="2">
    <citation type="submission" date="2025-08" db="UniProtKB">
        <authorList>
            <consortium name="RefSeq"/>
        </authorList>
    </citation>
    <scope>IDENTIFICATION</scope>
</reference>
<evidence type="ECO:0000256" key="1">
    <source>
        <dbReference type="SAM" id="MobiDB-lite"/>
    </source>
</evidence>
<evidence type="ECO:0000259" key="2">
    <source>
        <dbReference type="PROSITE" id="PS51186"/>
    </source>
</evidence>
<feature type="domain" description="N-acetyltransferase" evidence="2">
    <location>
        <begin position="1"/>
        <end position="133"/>
    </location>
</feature>
<proteinExistence type="predicted"/>
<evidence type="ECO:0000313" key="4">
    <source>
        <dbReference type="RefSeq" id="XP_027775152.1"/>
    </source>
</evidence>
<dbReference type="Gene3D" id="3.40.630.30">
    <property type="match status" value="1"/>
</dbReference>
<feature type="compositionally biased region" description="Basic and acidic residues" evidence="1">
    <location>
        <begin position="138"/>
        <end position="155"/>
    </location>
</feature>
<dbReference type="GeneID" id="107028255"/>
<dbReference type="InterPro" id="IPR042163">
    <property type="entry name" value="PHF12"/>
</dbReference>
<dbReference type="SUPFAM" id="SSF55729">
    <property type="entry name" value="Acyl-CoA N-acyltransferases (Nat)"/>
    <property type="match status" value="1"/>
</dbReference>
<dbReference type="InterPro" id="IPR000182">
    <property type="entry name" value="GNAT_dom"/>
</dbReference>